<evidence type="ECO:0000256" key="1">
    <source>
        <dbReference type="ARBA" id="ARBA00006484"/>
    </source>
</evidence>
<reference evidence="3 4" key="1">
    <citation type="submission" date="2015-12" db="EMBL/GenBank/DDBJ databases">
        <title>Phylogenomics in the description of a new species in the Pseudomonas syringae group.</title>
        <authorList>
            <person name="Busquets A."/>
            <person name="Gomila M."/>
            <person name="Beiki F."/>
            <person name="Rahimian H."/>
            <person name="Mulet M."/>
            <person name="Sanchez D."/>
            <person name="Garcia-Valdes E."/>
            <person name="Lalucat J."/>
        </authorList>
    </citation>
    <scope>NUCLEOTIDE SEQUENCE [LARGE SCALE GENOMIC DNA]</scope>
    <source>
        <strain evidence="3 4">S25</strain>
    </source>
</reference>
<evidence type="ECO:0000313" key="4">
    <source>
        <dbReference type="Proteomes" id="UP001320513"/>
    </source>
</evidence>
<dbReference type="InterPro" id="IPR036291">
    <property type="entry name" value="NAD(P)-bd_dom_sf"/>
</dbReference>
<dbReference type="PRINTS" id="PR00081">
    <property type="entry name" value="GDHRDH"/>
</dbReference>
<evidence type="ECO:0000313" key="3">
    <source>
        <dbReference type="EMBL" id="MCI8212703.1"/>
    </source>
</evidence>
<dbReference type="NCBIfam" id="NF004846">
    <property type="entry name" value="PRK06197.1"/>
    <property type="match status" value="1"/>
</dbReference>
<comment type="similarity">
    <text evidence="1">Belongs to the short-chain dehydrogenases/reductases (SDR) family.</text>
</comment>
<name>A0ABS9ZS10_9PSED</name>
<dbReference type="SUPFAM" id="SSF51735">
    <property type="entry name" value="NAD(P)-binding Rossmann-fold domains"/>
    <property type="match status" value="1"/>
</dbReference>
<comment type="caution">
    <text evidence="3">The sequence shown here is derived from an EMBL/GenBank/DDBJ whole genome shotgun (WGS) entry which is preliminary data.</text>
</comment>
<dbReference type="InterPro" id="IPR002347">
    <property type="entry name" value="SDR_fam"/>
</dbReference>
<dbReference type="PANTHER" id="PTHR24320:SF148">
    <property type="entry name" value="NAD(P)-BINDING ROSSMANN-FOLD SUPERFAMILY PROTEIN"/>
    <property type="match status" value="1"/>
</dbReference>
<sequence>MWSTTNALETGTASIARQLMTMTKTLVAGLALTGAVTVEAASRIPPKPDWTAGDIPSQRGRIILITGGTSGMGYEDALALSRAGAQVIIAARNPERGEETITRIRQEVPGASVQFETVDLANLDSVRSLADRLKGRLSRLDVLINNAAIMSPPQRGTSANGLELQLATNYLGPFALTSLLMPLLRQSDDARVVSLSSIAAARGQMNYQDLQAEKTYNPFATYAQSKLAVLKWAFELQRRSDINHWGVRSIAVHPGVAVTELIARGPGLDSKFGQEWAQDREKYHSAAQGALSSLYAATAPEAVGGAYYGPIGEEEKRGPLGFATVPPAAVAQDDVENFWQLSERLTGVTYP</sequence>
<keyword evidence="2" id="KW-0560">Oxidoreductase</keyword>
<organism evidence="3 4">
    <name type="scientific">Pseudomonas maioricensis</name>
    <dbReference type="NCBI Taxonomy" id="1766623"/>
    <lineage>
        <taxon>Bacteria</taxon>
        <taxon>Pseudomonadati</taxon>
        <taxon>Pseudomonadota</taxon>
        <taxon>Gammaproteobacteria</taxon>
        <taxon>Pseudomonadales</taxon>
        <taxon>Pseudomonadaceae</taxon>
        <taxon>Pseudomonas</taxon>
    </lineage>
</organism>
<dbReference type="CDD" id="cd05327">
    <property type="entry name" value="retinol-DH_like_SDR_c_like"/>
    <property type="match status" value="1"/>
</dbReference>
<dbReference type="PANTHER" id="PTHR24320">
    <property type="entry name" value="RETINOL DEHYDROGENASE"/>
    <property type="match status" value="1"/>
</dbReference>
<gene>
    <name evidence="3" type="ORF">AUC61_24525</name>
</gene>
<dbReference type="NCBIfam" id="NF004513">
    <property type="entry name" value="PRK05854.1"/>
    <property type="match status" value="1"/>
</dbReference>
<keyword evidence="4" id="KW-1185">Reference proteome</keyword>
<dbReference type="EMBL" id="LOHG01000027">
    <property type="protein sequence ID" value="MCI8212703.1"/>
    <property type="molecule type" value="Genomic_DNA"/>
</dbReference>
<accession>A0ABS9ZS10</accession>
<dbReference type="Pfam" id="PF00106">
    <property type="entry name" value="adh_short"/>
    <property type="match status" value="1"/>
</dbReference>
<protein>
    <submittedName>
        <fullName evidence="3">Short-chain dehydrogenase</fullName>
    </submittedName>
</protein>
<dbReference type="Proteomes" id="UP001320513">
    <property type="component" value="Unassembled WGS sequence"/>
</dbReference>
<evidence type="ECO:0000256" key="2">
    <source>
        <dbReference type="ARBA" id="ARBA00023002"/>
    </source>
</evidence>
<proteinExistence type="inferred from homology"/>
<dbReference type="Gene3D" id="3.40.50.720">
    <property type="entry name" value="NAD(P)-binding Rossmann-like Domain"/>
    <property type="match status" value="1"/>
</dbReference>